<reference evidence="2 3" key="1">
    <citation type="journal article" date="2016" name="Nat. Commun.">
        <title>Thousands of microbial genomes shed light on interconnected biogeochemical processes in an aquifer system.</title>
        <authorList>
            <person name="Anantharaman K."/>
            <person name="Brown C.T."/>
            <person name="Hug L.A."/>
            <person name="Sharon I."/>
            <person name="Castelle C.J."/>
            <person name="Probst A.J."/>
            <person name="Thomas B.C."/>
            <person name="Singh A."/>
            <person name="Wilkins M.J."/>
            <person name="Karaoz U."/>
            <person name="Brodie E.L."/>
            <person name="Williams K.H."/>
            <person name="Hubbard S.S."/>
            <person name="Banfield J.F."/>
        </authorList>
    </citation>
    <scope>NUCLEOTIDE SEQUENCE [LARGE SCALE GENOMIC DNA]</scope>
</reference>
<proteinExistence type="predicted"/>
<gene>
    <name evidence="2" type="ORF">A2961_02605</name>
</gene>
<sequence>MEALANLFVTLVTVANTVLPQANIPQVLGVKIAEDEVLDDRVSTEPVPLTLRLEQQNEMKKRLREAQEEARKKREEIVNEFRERRQEALAELEKKREEFQLKLQEIKDERKQKIVENIDERLSSLNEKWVSHWNRVLSRLTEILAKITSRADALAAEGVDVSSVRSAVTVAEAAISAAQEAVNNQVGNTYVVDITSEENLGQDVKSVISDFHANIKSVWEKVKSARLAVGDALKVLKEVALNNE</sequence>
<dbReference type="STRING" id="1802519.A2961_02605"/>
<feature type="coiled-coil region" evidence="1">
    <location>
        <begin position="49"/>
        <end position="116"/>
    </location>
</feature>
<protein>
    <submittedName>
        <fullName evidence="2">Uncharacterized protein</fullName>
    </submittedName>
</protein>
<dbReference type="EMBL" id="MGHF01000010">
    <property type="protein sequence ID" value="OGM63997.1"/>
    <property type="molecule type" value="Genomic_DNA"/>
</dbReference>
<organism evidence="2 3">
    <name type="scientific">Candidatus Woesebacteria bacterium RIFCSPLOWO2_01_FULL_39_21</name>
    <dbReference type="NCBI Taxonomy" id="1802519"/>
    <lineage>
        <taxon>Bacteria</taxon>
        <taxon>Candidatus Woeseibacteriota</taxon>
    </lineage>
</organism>
<name>A0A1F8BIW6_9BACT</name>
<accession>A0A1F8BIW6</accession>
<keyword evidence="1" id="KW-0175">Coiled coil</keyword>
<dbReference type="SUPFAM" id="SSF58113">
    <property type="entry name" value="Apolipoprotein A-I"/>
    <property type="match status" value="1"/>
</dbReference>
<dbReference type="AlphaFoldDB" id="A0A1F8BIW6"/>
<comment type="caution">
    <text evidence="2">The sequence shown here is derived from an EMBL/GenBank/DDBJ whole genome shotgun (WGS) entry which is preliminary data.</text>
</comment>
<dbReference type="Proteomes" id="UP000177082">
    <property type="component" value="Unassembled WGS sequence"/>
</dbReference>
<evidence type="ECO:0000313" key="2">
    <source>
        <dbReference type="EMBL" id="OGM63997.1"/>
    </source>
</evidence>
<evidence type="ECO:0000313" key="3">
    <source>
        <dbReference type="Proteomes" id="UP000177082"/>
    </source>
</evidence>
<evidence type="ECO:0000256" key="1">
    <source>
        <dbReference type="SAM" id="Coils"/>
    </source>
</evidence>